<organism evidence="2 3">
    <name type="scientific">Candidatus Berkelbacteria bacterium CG08_land_8_20_14_0_20_39_8</name>
    <dbReference type="NCBI Taxonomy" id="1974511"/>
    <lineage>
        <taxon>Bacteria</taxon>
        <taxon>Candidatus Berkelbacteria</taxon>
    </lineage>
</organism>
<gene>
    <name evidence="2" type="ORF">COT12_01530</name>
</gene>
<evidence type="ECO:0000313" key="3">
    <source>
        <dbReference type="Proteomes" id="UP000229896"/>
    </source>
</evidence>
<protein>
    <submittedName>
        <fullName evidence="2">Uncharacterized protein</fullName>
    </submittedName>
</protein>
<accession>A0A2M6YCC7</accession>
<feature type="region of interest" description="Disordered" evidence="1">
    <location>
        <begin position="48"/>
        <end position="70"/>
    </location>
</feature>
<reference evidence="3" key="1">
    <citation type="submission" date="2017-09" db="EMBL/GenBank/DDBJ databases">
        <title>Depth-based differentiation of microbial function through sediment-hosted aquifers and enrichment of novel symbionts in the deep terrestrial subsurface.</title>
        <authorList>
            <person name="Probst A.J."/>
            <person name="Ladd B."/>
            <person name="Jarett J.K."/>
            <person name="Geller-Mcgrath D.E."/>
            <person name="Sieber C.M.K."/>
            <person name="Emerson J.B."/>
            <person name="Anantharaman K."/>
            <person name="Thomas B.C."/>
            <person name="Malmstrom R."/>
            <person name="Stieglmeier M."/>
            <person name="Klingl A."/>
            <person name="Woyke T."/>
            <person name="Ryan C.M."/>
            <person name="Banfield J.F."/>
        </authorList>
    </citation>
    <scope>NUCLEOTIDE SEQUENCE [LARGE SCALE GENOMIC DNA]</scope>
</reference>
<sequence length="70" mass="7722">MSKIIEIYVGCQGDENSIYDAIDKCIEETAKDFQMWAGRGHTRFHTGSGKVKSFTGSGGSSPNIQVDEEY</sequence>
<dbReference type="EMBL" id="PEXI01000049">
    <property type="protein sequence ID" value="PIU24338.1"/>
    <property type="molecule type" value="Genomic_DNA"/>
</dbReference>
<dbReference type="Proteomes" id="UP000229896">
    <property type="component" value="Unassembled WGS sequence"/>
</dbReference>
<comment type="caution">
    <text evidence="2">The sequence shown here is derived from an EMBL/GenBank/DDBJ whole genome shotgun (WGS) entry which is preliminary data.</text>
</comment>
<evidence type="ECO:0000256" key="1">
    <source>
        <dbReference type="SAM" id="MobiDB-lite"/>
    </source>
</evidence>
<dbReference type="AlphaFoldDB" id="A0A2M6YCC7"/>
<name>A0A2M6YCC7_9BACT</name>
<proteinExistence type="predicted"/>
<evidence type="ECO:0000313" key="2">
    <source>
        <dbReference type="EMBL" id="PIU24338.1"/>
    </source>
</evidence>